<dbReference type="EMBL" id="CP003731">
    <property type="protein sequence ID" value="AFO51889.1"/>
    <property type="molecule type" value="Genomic_DNA"/>
</dbReference>
<evidence type="ECO:0000313" key="2">
    <source>
        <dbReference type="Proteomes" id="UP000006502"/>
    </source>
</evidence>
<sequence length="80" mass="8635">MTGGFLGKAAITFLVTGTVGYEGYEALWGHPIHDHSLIKANYTADQYHNIKCATFGISKGWGSGENKQGPDILDCGFRCP</sequence>
<reference evidence="1 2" key="1">
    <citation type="journal article" date="2012" name="J. Bacteriol.">
        <title>Genome Sequence of "Candidatus Mycoplasma haemolamae" Strain Purdue, a Red Blood Cell Pathogen of Alpacas (Vicugna pacos) and Llamas (Lama glama).</title>
        <authorList>
            <person name="Guimaraes A.M."/>
            <person name="Toth B."/>
            <person name="Santos A.P."/>
            <person name="do Nascimento N.C."/>
            <person name="Kritchevsky J.E."/>
            <person name="Messick J.B."/>
        </authorList>
    </citation>
    <scope>NUCLEOTIDE SEQUENCE [LARGE SCALE GENOMIC DNA]</scope>
    <source>
        <strain evidence="1 2">Purdue</strain>
    </source>
</reference>
<organism evidence="1 2">
    <name type="scientific">Mycoplasma haematolamae (strain Purdue)</name>
    <dbReference type="NCBI Taxonomy" id="1212765"/>
    <lineage>
        <taxon>Bacteria</taxon>
        <taxon>Bacillati</taxon>
        <taxon>Mycoplasmatota</taxon>
        <taxon>Mollicutes</taxon>
        <taxon>Mycoplasmataceae</taxon>
        <taxon>Mycoplasma</taxon>
    </lineage>
</organism>
<dbReference type="KEGG" id="mhl:MHLP_01545"/>
<dbReference type="STRING" id="1212765.MHLP_01545"/>
<name>I7CJ40_MYCHA</name>
<proteinExistence type="predicted"/>
<keyword evidence="2" id="KW-1185">Reference proteome</keyword>
<dbReference type="PATRIC" id="fig|1212765.3.peg.345"/>
<accession>I7CJ40</accession>
<dbReference type="HOGENOM" id="CLU_2585897_0_0_14"/>
<evidence type="ECO:0000313" key="1">
    <source>
        <dbReference type="EMBL" id="AFO51889.1"/>
    </source>
</evidence>
<dbReference type="AlphaFoldDB" id="I7CJ40"/>
<dbReference type="Proteomes" id="UP000006502">
    <property type="component" value="Chromosome"/>
</dbReference>
<gene>
    <name evidence="1" type="ordered locus">MHLP_01545</name>
</gene>
<protein>
    <submittedName>
        <fullName evidence="1">Uncharacterized protein</fullName>
    </submittedName>
</protein>
<reference evidence="2" key="2">
    <citation type="submission" date="2012-07" db="EMBL/GenBank/DDBJ databases">
        <title>Complete genome sequence of 'Candidatus Mycoplasma haemolamae'.</title>
        <authorList>
            <person name="Guimaraes A.M.S."/>
            <person name="Toth B."/>
            <person name="Santos A.P."/>
            <person name="Nascimento N.C."/>
            <person name="Sojka J.E."/>
            <person name="Messick J.B."/>
        </authorList>
    </citation>
    <scope>NUCLEOTIDE SEQUENCE [LARGE SCALE GENOMIC DNA]</scope>
    <source>
        <strain evidence="2">Purdue</strain>
    </source>
</reference>